<dbReference type="GO" id="GO:0004526">
    <property type="term" value="F:ribonuclease P activity"/>
    <property type="evidence" value="ECO:0007669"/>
    <property type="project" value="TreeGrafter"/>
</dbReference>
<evidence type="ECO:0000313" key="1">
    <source>
        <dbReference type="EMBL" id="RMY54076.1"/>
    </source>
</evidence>
<dbReference type="PANTHER" id="PTHR15396:SF1">
    <property type="entry name" value="RIBONUCLEASE P PROTEIN SUBUNIT P40"/>
    <property type="match status" value="1"/>
</dbReference>
<protein>
    <submittedName>
        <fullName evidence="1">Uncharacterized protein</fullName>
    </submittedName>
</protein>
<dbReference type="GO" id="GO:0001682">
    <property type="term" value="P:tRNA 5'-leader removal"/>
    <property type="evidence" value="ECO:0007669"/>
    <property type="project" value="InterPro"/>
</dbReference>
<proteinExistence type="predicted"/>
<dbReference type="PANTHER" id="PTHR15396">
    <property type="entry name" value="RIBONUCLEASE P PROTEIN SUBUNIT P40"/>
    <property type="match status" value="1"/>
</dbReference>
<dbReference type="GO" id="GO:0030681">
    <property type="term" value="C:multimeric ribonuclease P complex"/>
    <property type="evidence" value="ECO:0007669"/>
    <property type="project" value="TreeGrafter"/>
</dbReference>
<dbReference type="GO" id="GO:0000172">
    <property type="term" value="C:ribonuclease MRP complex"/>
    <property type="evidence" value="ECO:0007669"/>
    <property type="project" value="TreeGrafter"/>
</dbReference>
<gene>
    <name evidence="1" type="ORF">D0863_13739</name>
</gene>
<dbReference type="InterPro" id="IPR013893">
    <property type="entry name" value="RNase_P_Rpp40"/>
</dbReference>
<dbReference type="AlphaFoldDB" id="A0A3M7CQX8"/>
<accession>A0A3M7CQX8</accession>
<dbReference type="OrthoDB" id="63112at2759"/>
<evidence type="ECO:0000313" key="2">
    <source>
        <dbReference type="Proteomes" id="UP000269276"/>
    </source>
</evidence>
<dbReference type="Proteomes" id="UP000269276">
    <property type="component" value="Unassembled WGS sequence"/>
</dbReference>
<dbReference type="Pfam" id="PF08584">
    <property type="entry name" value="Ribonuc_P_40"/>
    <property type="match status" value="1"/>
</dbReference>
<dbReference type="EMBL" id="QWIP01000811">
    <property type="protein sequence ID" value="RMY54076.1"/>
    <property type="molecule type" value="Genomic_DNA"/>
</dbReference>
<dbReference type="GO" id="GO:0000171">
    <property type="term" value="F:ribonuclease MRP activity"/>
    <property type="evidence" value="ECO:0007669"/>
    <property type="project" value="TreeGrafter"/>
</dbReference>
<sequence>MHLHSKKAHWRSRRVFNMVLDIGDNGRPRPKCHFTQATLPTFVDHEQPPTKQKPFTTVLGQVCSHTLDVLCAADQRNAIQQAVANCGALQYAKVNMKLIDLLSGDFFSQYVKTGNILMLSEGRPGVDNVFSLHDGNLRLEVNKPTYERAGLQGTPLPNEGRKHVKARFAIDINLRQPSMVRGHKGFERILWACRNVFDHSITWLFCDLRSMGAVQGPIMDFHPLVQSVEASIDQLDDAFLPGFAGQLDLSDEGDATEILEWITMANNLSPRLQRGDRMDKYLSRYAVPQGNGEPNNEDSREVGNLTRLRWRGLLPNHFVHKVLVAMLKASKETWFSASATSFSGENYTILKTDEQTYIWEYLD</sequence>
<comment type="caution">
    <text evidence="1">The sequence shown here is derived from an EMBL/GenBank/DDBJ whole genome shotgun (WGS) entry which is preliminary data.</text>
</comment>
<organism evidence="1 2">
    <name type="scientific">Hortaea werneckii</name>
    <name type="common">Black yeast</name>
    <name type="synonym">Cladosporium werneckii</name>
    <dbReference type="NCBI Taxonomy" id="91943"/>
    <lineage>
        <taxon>Eukaryota</taxon>
        <taxon>Fungi</taxon>
        <taxon>Dikarya</taxon>
        <taxon>Ascomycota</taxon>
        <taxon>Pezizomycotina</taxon>
        <taxon>Dothideomycetes</taxon>
        <taxon>Dothideomycetidae</taxon>
        <taxon>Mycosphaerellales</taxon>
        <taxon>Teratosphaeriaceae</taxon>
        <taxon>Hortaea</taxon>
    </lineage>
</organism>
<dbReference type="GO" id="GO:0000447">
    <property type="term" value="P:endonucleolytic cleavage in ITS1 to separate SSU-rRNA from 5.8S rRNA and LSU-rRNA from tricistronic rRNA transcript (SSU-rRNA, 5.8S rRNA, LSU-rRNA)"/>
    <property type="evidence" value="ECO:0007669"/>
    <property type="project" value="TreeGrafter"/>
</dbReference>
<reference evidence="1 2" key="1">
    <citation type="journal article" date="2018" name="BMC Genomics">
        <title>Genomic evidence for intraspecific hybridization in a clonal and extremely halotolerant yeast.</title>
        <authorList>
            <person name="Gostincar C."/>
            <person name="Stajich J.E."/>
            <person name="Zupancic J."/>
            <person name="Zalar P."/>
            <person name="Gunde-Cimerman N."/>
        </authorList>
    </citation>
    <scope>NUCLEOTIDE SEQUENCE [LARGE SCALE GENOMIC DNA]</scope>
    <source>
        <strain evidence="1 2">EXF-2682</strain>
    </source>
</reference>
<name>A0A3M7CQX8_HORWE</name>